<evidence type="ECO:0008006" key="3">
    <source>
        <dbReference type="Google" id="ProtNLM"/>
    </source>
</evidence>
<evidence type="ECO:0000313" key="2">
    <source>
        <dbReference type="EMBL" id="CAE0617723.1"/>
    </source>
</evidence>
<organism evidence="2">
    <name type="scientific">Oxyrrhis marina</name>
    <name type="common">Dinoflagellate</name>
    <dbReference type="NCBI Taxonomy" id="2969"/>
    <lineage>
        <taxon>Eukaryota</taxon>
        <taxon>Sar</taxon>
        <taxon>Alveolata</taxon>
        <taxon>Dinophyceae</taxon>
        <taxon>Oxyrrhinales</taxon>
        <taxon>Oxyrrhinaceae</taxon>
        <taxon>Oxyrrhis</taxon>
    </lineage>
</organism>
<evidence type="ECO:0000256" key="1">
    <source>
        <dbReference type="SAM" id="MobiDB-lite"/>
    </source>
</evidence>
<protein>
    <recommendedName>
        <fullName evidence="3">C2H2-type domain-containing protein</fullName>
    </recommendedName>
</protein>
<accession>A0A7S3UKE2</accession>
<dbReference type="AlphaFoldDB" id="A0A7S3UKE2"/>
<gene>
    <name evidence="2" type="ORF">OMAR00292_LOCUS3599</name>
</gene>
<name>A0A7S3UKE2_OXYMA</name>
<proteinExistence type="predicted"/>
<feature type="region of interest" description="Disordered" evidence="1">
    <location>
        <begin position="1"/>
        <end position="25"/>
    </location>
</feature>
<reference evidence="2" key="1">
    <citation type="submission" date="2021-01" db="EMBL/GenBank/DDBJ databases">
        <authorList>
            <person name="Corre E."/>
            <person name="Pelletier E."/>
            <person name="Niang G."/>
            <person name="Scheremetjew M."/>
            <person name="Finn R."/>
            <person name="Kale V."/>
            <person name="Holt S."/>
            <person name="Cochrane G."/>
            <person name="Meng A."/>
            <person name="Brown T."/>
            <person name="Cohen L."/>
        </authorList>
    </citation>
    <scope>NUCLEOTIDE SEQUENCE</scope>
    <source>
        <strain evidence="2">CCMP1795</strain>
    </source>
</reference>
<dbReference type="EMBL" id="HBIT01007113">
    <property type="protein sequence ID" value="CAE0617723.1"/>
    <property type="molecule type" value="Transcribed_RNA"/>
</dbReference>
<sequence>MVSQEDAKPHALSRVQRSVTRDPPKTIPCERCGQMFRTKLGLNAHLDCCEGYVRPKCRAATAQPSFHTAHKSASSMSSVFSDNSWDALPMGATFQSVCKGQEFVAVGTAYEPRVDVACFWCWH</sequence>